<feature type="domain" description="PpiC" evidence="8">
    <location>
        <begin position="179"/>
        <end position="273"/>
    </location>
</feature>
<evidence type="ECO:0000256" key="7">
    <source>
        <dbReference type="SAM" id="SignalP"/>
    </source>
</evidence>
<organism evidence="9 10">
    <name type="scientific">Chthoniobacter flavus Ellin428</name>
    <dbReference type="NCBI Taxonomy" id="497964"/>
    <lineage>
        <taxon>Bacteria</taxon>
        <taxon>Pseudomonadati</taxon>
        <taxon>Verrucomicrobiota</taxon>
        <taxon>Spartobacteria</taxon>
        <taxon>Chthoniobacterales</taxon>
        <taxon>Chthoniobacteraceae</taxon>
        <taxon>Chthoniobacter</taxon>
    </lineage>
</organism>
<evidence type="ECO:0000256" key="6">
    <source>
        <dbReference type="PROSITE-ProRule" id="PRU00278"/>
    </source>
</evidence>
<reference evidence="9 10" key="1">
    <citation type="journal article" date="2011" name="J. Bacteriol.">
        <title>Genome sequence of Chthoniobacter flavus Ellin428, an aerobic heterotrophic soil bacterium.</title>
        <authorList>
            <person name="Kant R."/>
            <person name="van Passel M.W."/>
            <person name="Palva A."/>
            <person name="Lucas S."/>
            <person name="Lapidus A."/>
            <person name="Glavina Del Rio T."/>
            <person name="Dalin E."/>
            <person name="Tice H."/>
            <person name="Bruce D."/>
            <person name="Goodwin L."/>
            <person name="Pitluck S."/>
            <person name="Larimer F.W."/>
            <person name="Land M.L."/>
            <person name="Hauser L."/>
            <person name="Sangwan P."/>
            <person name="de Vos W.M."/>
            <person name="Janssen P.H."/>
            <person name="Smidt H."/>
        </authorList>
    </citation>
    <scope>NUCLEOTIDE SEQUENCE [LARGE SCALE GENOMIC DNA]</scope>
    <source>
        <strain evidence="9 10">Ellin428</strain>
    </source>
</reference>
<dbReference type="PANTHER" id="PTHR47245">
    <property type="entry name" value="PEPTIDYLPROLYL ISOMERASE"/>
    <property type="match status" value="1"/>
</dbReference>
<dbReference type="AlphaFoldDB" id="B4D0B3"/>
<evidence type="ECO:0000256" key="2">
    <source>
        <dbReference type="ARBA" id="ARBA00013194"/>
    </source>
</evidence>
<dbReference type="PROSITE" id="PS50198">
    <property type="entry name" value="PPIC_PPIASE_2"/>
    <property type="match status" value="1"/>
</dbReference>
<feature type="chain" id="PRO_5002800356" description="peptidylprolyl isomerase" evidence="7">
    <location>
        <begin position="23"/>
        <end position="318"/>
    </location>
</feature>
<dbReference type="Pfam" id="PF00639">
    <property type="entry name" value="Rotamase"/>
    <property type="match status" value="1"/>
</dbReference>
<dbReference type="InterPro" id="IPR050245">
    <property type="entry name" value="PrsA_foldase"/>
</dbReference>
<dbReference type="FunCoup" id="B4D0B3">
    <property type="interactions" value="130"/>
</dbReference>
<proteinExistence type="predicted"/>
<dbReference type="InterPro" id="IPR046357">
    <property type="entry name" value="PPIase_dom_sf"/>
</dbReference>
<evidence type="ECO:0000259" key="8">
    <source>
        <dbReference type="PROSITE" id="PS50198"/>
    </source>
</evidence>
<evidence type="ECO:0000313" key="9">
    <source>
        <dbReference type="EMBL" id="EDY20427.1"/>
    </source>
</evidence>
<evidence type="ECO:0000256" key="1">
    <source>
        <dbReference type="ARBA" id="ARBA00000971"/>
    </source>
</evidence>
<dbReference type="InterPro" id="IPR027304">
    <property type="entry name" value="Trigger_fact/SurA_dom_sf"/>
</dbReference>
<evidence type="ECO:0000256" key="5">
    <source>
        <dbReference type="ARBA" id="ARBA00023235"/>
    </source>
</evidence>
<keyword evidence="10" id="KW-1185">Reference proteome</keyword>
<evidence type="ECO:0000256" key="3">
    <source>
        <dbReference type="ARBA" id="ARBA00022729"/>
    </source>
</evidence>
<dbReference type="GO" id="GO:0003755">
    <property type="term" value="F:peptidyl-prolyl cis-trans isomerase activity"/>
    <property type="evidence" value="ECO:0007669"/>
    <property type="project" value="UniProtKB-KW"/>
</dbReference>
<dbReference type="EMBL" id="ABVL01000005">
    <property type="protein sequence ID" value="EDY20427.1"/>
    <property type="molecule type" value="Genomic_DNA"/>
</dbReference>
<dbReference type="Proteomes" id="UP000005824">
    <property type="component" value="Unassembled WGS sequence"/>
</dbReference>
<dbReference type="SUPFAM" id="SSF54534">
    <property type="entry name" value="FKBP-like"/>
    <property type="match status" value="1"/>
</dbReference>
<dbReference type="Pfam" id="PF13624">
    <property type="entry name" value="SurA_N_3"/>
    <property type="match status" value="1"/>
</dbReference>
<protein>
    <recommendedName>
        <fullName evidence="2">peptidylprolyl isomerase</fullName>
        <ecNumber evidence="2">5.2.1.8</ecNumber>
    </recommendedName>
</protein>
<feature type="signal peptide" evidence="7">
    <location>
        <begin position="1"/>
        <end position="22"/>
    </location>
</feature>
<keyword evidence="4 6" id="KW-0697">Rotamase</keyword>
<dbReference type="InParanoid" id="B4D0B3"/>
<dbReference type="Gene3D" id="3.10.50.40">
    <property type="match status" value="1"/>
</dbReference>
<gene>
    <name evidence="9" type="ORF">CfE428DRAFT_2351</name>
</gene>
<dbReference type="SUPFAM" id="SSF109998">
    <property type="entry name" value="Triger factor/SurA peptide-binding domain-like"/>
    <property type="match status" value="1"/>
</dbReference>
<accession>B4D0B3</accession>
<dbReference type="RefSeq" id="WP_006979676.1">
    <property type="nucleotide sequence ID" value="NZ_ABVL01000005.1"/>
</dbReference>
<dbReference type="Gene3D" id="1.10.4030.10">
    <property type="entry name" value="Porin chaperone SurA, peptide-binding domain"/>
    <property type="match status" value="1"/>
</dbReference>
<name>B4D0B3_9BACT</name>
<comment type="caution">
    <text evidence="9">The sequence shown here is derived from an EMBL/GenBank/DDBJ whole genome shotgun (WGS) entry which is preliminary data.</text>
</comment>
<evidence type="ECO:0000313" key="10">
    <source>
        <dbReference type="Proteomes" id="UP000005824"/>
    </source>
</evidence>
<dbReference type="eggNOG" id="COG0760">
    <property type="taxonomic scope" value="Bacteria"/>
</dbReference>
<keyword evidence="5 6" id="KW-0413">Isomerase</keyword>
<dbReference type="EC" id="5.2.1.8" evidence="2"/>
<keyword evidence="3 7" id="KW-0732">Signal</keyword>
<dbReference type="PANTHER" id="PTHR47245:SF1">
    <property type="entry name" value="FOLDASE PROTEIN PRSA"/>
    <property type="match status" value="1"/>
</dbReference>
<comment type="catalytic activity">
    <reaction evidence="1">
        <text>[protein]-peptidylproline (omega=180) = [protein]-peptidylproline (omega=0)</text>
        <dbReference type="Rhea" id="RHEA:16237"/>
        <dbReference type="Rhea" id="RHEA-COMP:10747"/>
        <dbReference type="Rhea" id="RHEA-COMP:10748"/>
        <dbReference type="ChEBI" id="CHEBI:83833"/>
        <dbReference type="ChEBI" id="CHEBI:83834"/>
        <dbReference type="EC" id="5.2.1.8"/>
    </reaction>
</comment>
<dbReference type="InterPro" id="IPR000297">
    <property type="entry name" value="PPIase_PpiC"/>
</dbReference>
<sequence length="318" mass="35918" precursor="true">MRRPLLLSLTCFSLCFAPALLAKEEVLDGLAAVVNSDIITYKQVRDLTAAKEQQAHDTLQDQALTKRIKEVRTAAVNELIDRQLILQDFKSKGYSIPEHFIDDEIEALIKSRFHGNRPAFLRALQAQGLSLQRFSEIQRDNIIVQEMRKQAAKGATEQPTVEKVNAAYRPSAALASSQPEQMRLRVIMVHGNDEGQRKFMENIRQKLTEGAEFGDLARMYSEDSSQETYGEWGWIDRRTINETLTKAAFALKVGETSPIIEQGGNFYLLNCAAKKGAVTRTVNELGGNTPTTLVKGERQQMVSDWLQKLRRKAYIKVF</sequence>
<dbReference type="STRING" id="497964.CfE428DRAFT_2351"/>
<evidence type="ECO:0000256" key="4">
    <source>
        <dbReference type="ARBA" id="ARBA00023110"/>
    </source>
</evidence>